<gene>
    <name evidence="2" type="ORF">IAC79_04780</name>
</gene>
<organism evidence="2 3">
    <name type="scientific">Candidatus Spyradenecus faecavium</name>
    <dbReference type="NCBI Taxonomy" id="2840947"/>
    <lineage>
        <taxon>Bacteria</taxon>
        <taxon>Pseudomonadati</taxon>
        <taxon>Lentisphaerota</taxon>
        <taxon>Lentisphaeria</taxon>
        <taxon>Lentisphaerales</taxon>
        <taxon>Lentisphaeraceae</taxon>
        <taxon>Lentisphaeraceae incertae sedis</taxon>
        <taxon>Candidatus Spyradenecus</taxon>
    </lineage>
</organism>
<evidence type="ECO:0000256" key="1">
    <source>
        <dbReference type="SAM" id="Phobius"/>
    </source>
</evidence>
<dbReference type="SUPFAM" id="SSF48452">
    <property type="entry name" value="TPR-like"/>
    <property type="match status" value="1"/>
</dbReference>
<proteinExistence type="predicted"/>
<protein>
    <recommendedName>
        <fullName evidence="4">Tetratricopeptide repeat protein</fullName>
    </recommendedName>
</protein>
<sequence length="217" mass="23547">MASDNAKTALLCAYTLACAKQYAKAEGLILSDTELAKTPEAMDLLARIRVEQGDPAEARRLWQEIQALHPEHKPSRVALRNLGKPSRGGLWKAFAGAGKWGVLAAFALASLLWVGFFLLFGLTRDPAEAEPDVRRVTDVTWAGIPTGRDLAALGHWKGQAGWAQLSSDFFADPARSAHRAVLTTMVAETLGIPESRVFLGTAPDDAPEGQIRVELYR</sequence>
<comment type="caution">
    <text evidence="2">The sequence shown here is derived from an EMBL/GenBank/DDBJ whole genome shotgun (WGS) entry which is preliminary data.</text>
</comment>
<keyword evidence="1" id="KW-0812">Transmembrane</keyword>
<reference evidence="2" key="1">
    <citation type="submission" date="2020-10" db="EMBL/GenBank/DDBJ databases">
        <authorList>
            <person name="Gilroy R."/>
        </authorList>
    </citation>
    <scope>NUCLEOTIDE SEQUENCE</scope>
    <source>
        <strain evidence="2">35461</strain>
    </source>
</reference>
<name>A0A9D1NNX7_9BACT</name>
<feature type="transmembrane region" description="Helical" evidence="1">
    <location>
        <begin position="100"/>
        <end position="122"/>
    </location>
</feature>
<accession>A0A9D1NNX7</accession>
<evidence type="ECO:0008006" key="4">
    <source>
        <dbReference type="Google" id="ProtNLM"/>
    </source>
</evidence>
<keyword evidence="1" id="KW-1133">Transmembrane helix</keyword>
<dbReference type="Proteomes" id="UP000886845">
    <property type="component" value="Unassembled WGS sequence"/>
</dbReference>
<keyword evidence="1" id="KW-0472">Membrane</keyword>
<dbReference type="Gene3D" id="1.25.40.10">
    <property type="entry name" value="Tetratricopeptide repeat domain"/>
    <property type="match status" value="1"/>
</dbReference>
<evidence type="ECO:0000313" key="3">
    <source>
        <dbReference type="Proteomes" id="UP000886845"/>
    </source>
</evidence>
<dbReference type="AlphaFoldDB" id="A0A9D1NNX7"/>
<dbReference type="InterPro" id="IPR011990">
    <property type="entry name" value="TPR-like_helical_dom_sf"/>
</dbReference>
<dbReference type="EMBL" id="DVOR01000154">
    <property type="protein sequence ID" value="HIV09410.1"/>
    <property type="molecule type" value="Genomic_DNA"/>
</dbReference>
<evidence type="ECO:0000313" key="2">
    <source>
        <dbReference type="EMBL" id="HIV09410.1"/>
    </source>
</evidence>
<reference evidence="2" key="2">
    <citation type="journal article" date="2021" name="PeerJ">
        <title>Extensive microbial diversity within the chicken gut microbiome revealed by metagenomics and culture.</title>
        <authorList>
            <person name="Gilroy R."/>
            <person name="Ravi A."/>
            <person name="Getino M."/>
            <person name="Pursley I."/>
            <person name="Horton D.L."/>
            <person name="Alikhan N.F."/>
            <person name="Baker D."/>
            <person name="Gharbi K."/>
            <person name="Hall N."/>
            <person name="Watson M."/>
            <person name="Adriaenssens E.M."/>
            <person name="Foster-Nyarko E."/>
            <person name="Jarju S."/>
            <person name="Secka A."/>
            <person name="Antonio M."/>
            <person name="Oren A."/>
            <person name="Chaudhuri R.R."/>
            <person name="La Ragione R."/>
            <person name="Hildebrand F."/>
            <person name="Pallen M.J."/>
        </authorList>
    </citation>
    <scope>NUCLEOTIDE SEQUENCE</scope>
    <source>
        <strain evidence="2">35461</strain>
    </source>
</reference>